<keyword evidence="2" id="KW-1185">Reference proteome</keyword>
<accession>A0ACC0EAE3</accession>
<dbReference type="Proteomes" id="UP001060170">
    <property type="component" value="Chromosome 9"/>
</dbReference>
<organism evidence="1 2">
    <name type="scientific">Puccinia striiformis f. sp. tritici</name>
    <dbReference type="NCBI Taxonomy" id="168172"/>
    <lineage>
        <taxon>Eukaryota</taxon>
        <taxon>Fungi</taxon>
        <taxon>Dikarya</taxon>
        <taxon>Basidiomycota</taxon>
        <taxon>Pucciniomycotina</taxon>
        <taxon>Pucciniomycetes</taxon>
        <taxon>Pucciniales</taxon>
        <taxon>Pucciniaceae</taxon>
        <taxon>Puccinia</taxon>
    </lineage>
</organism>
<comment type="caution">
    <text evidence="1">The sequence shown here is derived from an EMBL/GenBank/DDBJ whole genome shotgun (WGS) entry which is preliminary data.</text>
</comment>
<protein>
    <submittedName>
        <fullName evidence="1">Uncharacterized protein</fullName>
    </submittedName>
</protein>
<dbReference type="EMBL" id="CM045873">
    <property type="protein sequence ID" value="KAI7948115.1"/>
    <property type="molecule type" value="Genomic_DNA"/>
</dbReference>
<proteinExistence type="predicted"/>
<reference evidence="2" key="2">
    <citation type="journal article" date="2018" name="Mol. Plant Microbe Interact.">
        <title>Genome sequence resources for the wheat stripe rust pathogen (Puccinia striiformis f. sp. tritici) and the barley stripe rust pathogen (Puccinia striiformis f. sp. hordei).</title>
        <authorList>
            <person name="Xia C."/>
            <person name="Wang M."/>
            <person name="Yin C."/>
            <person name="Cornejo O.E."/>
            <person name="Hulbert S.H."/>
            <person name="Chen X."/>
        </authorList>
    </citation>
    <scope>NUCLEOTIDE SEQUENCE [LARGE SCALE GENOMIC DNA]</scope>
    <source>
        <strain evidence="2">93-210</strain>
    </source>
</reference>
<name>A0ACC0EAE3_9BASI</name>
<reference evidence="2" key="1">
    <citation type="journal article" date="2018" name="BMC Genomics">
        <title>Genomic insights into host adaptation between the wheat stripe rust pathogen (Puccinia striiformis f. sp. tritici) and the barley stripe rust pathogen (Puccinia striiformis f. sp. hordei).</title>
        <authorList>
            <person name="Xia C."/>
            <person name="Wang M."/>
            <person name="Yin C."/>
            <person name="Cornejo O.E."/>
            <person name="Hulbert S.H."/>
            <person name="Chen X."/>
        </authorList>
    </citation>
    <scope>NUCLEOTIDE SEQUENCE [LARGE SCALE GENOMIC DNA]</scope>
    <source>
        <strain evidence="2">93-210</strain>
    </source>
</reference>
<reference evidence="1 2" key="3">
    <citation type="journal article" date="2022" name="Microbiol. Spectr.">
        <title>Folding features and dynamics of 3D genome architecture in plant fungal pathogens.</title>
        <authorList>
            <person name="Xia C."/>
        </authorList>
    </citation>
    <scope>NUCLEOTIDE SEQUENCE [LARGE SCALE GENOMIC DNA]</scope>
    <source>
        <strain evidence="1 2">93-210</strain>
    </source>
</reference>
<gene>
    <name evidence="1" type="ORF">MJO28_010023</name>
</gene>
<sequence>MARRIQPPGIGQPCCAVDRYEPSAIELRLDSNTRDRSQHRLRNQHTLADIPKLPGAFGPNTPEATPDPSSPNTHIKTSPEQEEKSLFPFPSSSKSNDSTSTFHIEDLIPTNNSPPSEINMTTESPKTDSSPNPNSFKLCTEKLTELNFGNWRYDMKCALGMMNLDPYIIEHTAALKAHPDYDTRVKLATNYIRLHLSRDESKRFVDDLDTYDPKSLWDSILTYYASKTVENTANFMEKLHDFTFDEADMQSSINSFRSIFKMMIEVSSGRFDKKTLEAMWIFFVIKRLPGCFYVFRTLQYASWKDDASDITMSIFLSRLEVELRRQKEIQAQATATALATTLSSRSSNFSNQTSQTHGSNSNNSNRGRGRSSSSSNRALLSVNSGVFDAIVLDSGASGHYLKHREYFTSFRPISSSVFGANGAAIPILGIGSAVIHASTGPINIPEAYYVPALSNSLIPLSHYIRQGYSINPITGGTGFECRRQDHCLCIGSTTEHVLLMRMNPMKALSVNPSLSTSGLDLHRALGHPSLPYLKKAFPDAKIAAFDCSVCDVSKMHRVPFSGSFPTAVRTLECIHMDLCGPITPASCGGNRYFLKIIDAFSKYRFIFPMRFSDNGGEFQNPFAERGNRTTIEKSRTLLATSGLPLTWWGEAVTTSVYLENRSPDSSIKFSSPYKLWHGSPPDLTHLFPFGCRAVAYLEKHGRQSKFSPSGVEAIFLGYDEHHHTYKFTYTDTALFDFDLGVPPIESTQLPPANDRLHDIAPESSDISLGVPTDSPLPLGDSTAVDDTSLSTLAIPSIAPRGYAYVPEYTKAPKDISSDIDSSNIIEGGRRHRAQVIKRHQANLIVGEPASLKDPKTYGDILGRLDEEHWLMAVEVELNNITRHEVWVVAPLTPGAKPLDTVWVFKRKFDADGDLLKYKARLCVRGFRQIEGTDYGATFAPTGRPTTLRLILGLGAIHDFEIHQMDVKCAFLNGVPDEDLFIKVPAGVGIELPPGHGLKLQKSLYGLKQSPRCWYQALKTFFTSINFVPATVDPCLFIHQDSSKFCCVYIHVDDLVIIGPDVDFFKQKIKARFEMEDLGECNWVLGMRVTRDRQRRTLTLSQDRYIREILEEFDMSDCRPITAPLPNNATTCPIDPTPPSSGFNFRQGVGLLSYLVQCTRPDLAFTCSYLSQFLNKPSKTHQNHFLHVLRYLQHSKLVGLTLGAVDDQPSTLVAYSDASHGNATQSYSFAGSAILHNGLIGWRCAKMDNDAPSISTTESEYRACSETGQDIIWVQQLLDCLRPLLQLPSNHVTLHCDNQGALALLKDSVYQHRTRHLNIRHHWLRHHIDNASTFTLCYVPTDQNIADFLTKALSPIKTRAALDSVHLIPCDFTIR</sequence>
<evidence type="ECO:0000313" key="1">
    <source>
        <dbReference type="EMBL" id="KAI7948115.1"/>
    </source>
</evidence>
<evidence type="ECO:0000313" key="2">
    <source>
        <dbReference type="Proteomes" id="UP001060170"/>
    </source>
</evidence>